<sequence>MDLQQQIKWAAATLGLTERSSGAEGVIEGHAIALLYRPLDREVQLRIDGALTPPLDLGLHMRRREVILGALGQIPTGSEDLDLEFSRSADDVERARELFTPDLRAHLVALHRAAYDVRLYDEGCAIAERNGVDVDAPWIVQATHKVVETLKVLDEARVSVPAAAPLRGHAEALASLAATHGLAFRTAPLGVWGEIEGRTIAVGSARKGNGKHHLTVRAPFETELGLRLALRRENLFDGVRSWLGGQDVKVGDAVFDRRFLVRADPTLTSRVPGLFDAHVREVLRALDAQLGPVSIDDRALTIAPVLSSVAPDALLAALVSLDEARVRIERNRLHGSAGGPYR</sequence>
<dbReference type="OrthoDB" id="262374at2"/>
<protein>
    <submittedName>
        <fullName evidence="1">Uncharacterized protein</fullName>
    </submittedName>
</protein>
<dbReference type="EMBL" id="ASRX01000106">
    <property type="protein sequence ID" value="EYF00556.1"/>
    <property type="molecule type" value="Genomic_DNA"/>
</dbReference>
<gene>
    <name evidence="1" type="ORF">CAP_0485</name>
</gene>
<accession>A0A017SWA3</accession>
<evidence type="ECO:0000313" key="2">
    <source>
        <dbReference type="Proteomes" id="UP000019678"/>
    </source>
</evidence>
<dbReference type="AlphaFoldDB" id="A0A017SWA3"/>
<name>A0A017SWA3_9BACT</name>
<organism evidence="1 2">
    <name type="scientific">Chondromyces apiculatus DSM 436</name>
    <dbReference type="NCBI Taxonomy" id="1192034"/>
    <lineage>
        <taxon>Bacteria</taxon>
        <taxon>Pseudomonadati</taxon>
        <taxon>Myxococcota</taxon>
        <taxon>Polyangia</taxon>
        <taxon>Polyangiales</taxon>
        <taxon>Polyangiaceae</taxon>
        <taxon>Chondromyces</taxon>
    </lineage>
</organism>
<reference evidence="1 2" key="1">
    <citation type="submission" date="2013-05" db="EMBL/GenBank/DDBJ databases">
        <title>Genome assembly of Chondromyces apiculatus DSM 436.</title>
        <authorList>
            <person name="Sharma G."/>
            <person name="Khatri I."/>
            <person name="Kaur C."/>
            <person name="Mayilraj S."/>
            <person name="Subramanian S."/>
        </authorList>
    </citation>
    <scope>NUCLEOTIDE SEQUENCE [LARGE SCALE GENOMIC DNA]</scope>
    <source>
        <strain evidence="1 2">DSM 436</strain>
    </source>
</reference>
<dbReference type="Proteomes" id="UP000019678">
    <property type="component" value="Unassembled WGS sequence"/>
</dbReference>
<evidence type="ECO:0000313" key="1">
    <source>
        <dbReference type="EMBL" id="EYF00556.1"/>
    </source>
</evidence>
<dbReference type="STRING" id="1192034.CAP_0485"/>
<keyword evidence="2" id="KW-1185">Reference proteome</keyword>
<proteinExistence type="predicted"/>
<dbReference type="RefSeq" id="WP_044251015.1">
    <property type="nucleotide sequence ID" value="NZ_ASRX01000106.1"/>
</dbReference>
<comment type="caution">
    <text evidence="1">The sequence shown here is derived from an EMBL/GenBank/DDBJ whole genome shotgun (WGS) entry which is preliminary data.</text>
</comment>